<evidence type="ECO:0000313" key="7">
    <source>
        <dbReference type="Proteomes" id="UP000001876"/>
    </source>
</evidence>
<dbReference type="GeneID" id="9689267"/>
<organism evidence="7">
    <name type="scientific">Micromonas pusilla (strain CCMP1545)</name>
    <name type="common">Picoplanktonic green alga</name>
    <dbReference type="NCBI Taxonomy" id="564608"/>
    <lineage>
        <taxon>Eukaryota</taxon>
        <taxon>Viridiplantae</taxon>
        <taxon>Chlorophyta</taxon>
        <taxon>Mamiellophyceae</taxon>
        <taxon>Mamiellales</taxon>
        <taxon>Mamiellaceae</taxon>
        <taxon>Micromonas</taxon>
    </lineage>
</organism>
<dbReference type="KEGG" id="mpp:MICPUCDRAFT_53513"/>
<keyword evidence="7" id="KW-1185">Reference proteome</keyword>
<dbReference type="Proteomes" id="UP000001876">
    <property type="component" value="Unassembled WGS sequence"/>
</dbReference>
<keyword evidence="2" id="KW-0862">Zinc</keyword>
<dbReference type="CDD" id="cd21075">
    <property type="entry name" value="DBD_XPA-like"/>
    <property type="match status" value="1"/>
</dbReference>
<dbReference type="EMBL" id="GG663749">
    <property type="protein sequence ID" value="EEH52020.1"/>
    <property type="molecule type" value="Genomic_DNA"/>
</dbReference>
<evidence type="ECO:0000256" key="1">
    <source>
        <dbReference type="ARBA" id="ARBA00004123"/>
    </source>
</evidence>
<evidence type="ECO:0000313" key="6">
    <source>
        <dbReference type="EMBL" id="EEH52020.1"/>
    </source>
</evidence>
<keyword evidence="3" id="KW-0539">Nucleus</keyword>
<dbReference type="InterPro" id="IPR009061">
    <property type="entry name" value="DNA-bd_dom_put_sf"/>
</dbReference>
<dbReference type="InterPro" id="IPR037129">
    <property type="entry name" value="XPA_sf"/>
</dbReference>
<gene>
    <name evidence="6" type="ORF">MICPUCDRAFT_53513</name>
</gene>
<accession>C1N711</accession>
<sequence length="400" mass="45279">MPPPKRSKRASVALATPPPPATDDNLGALSVLDRGCLEKILGCLDHDALFTVPSVCKTLRDMLRGDPAGPSIEALETPGFTRPSSPWTAQVRRLVERCAGELSYYDSRIAELLESGRLNPKIETHRAADSTSFSEDYYKDAMSWAYHPLVALLSARDMTTFPRAEKKWTWKGAPRGDAFLLTYHPRVVDGWDACNHTRPFPYNSLYKFEDHGMCSWKKQLPSMKALYEYIYRFGALCYDCWRYQENSNEVRRWESPSRDSDGEPEAIRKLTKGVCETGETGYESDESDSHGQYDVFLPPNSRRTNDFSPLCVTLCRDCSRGYAGPPNPSQRLLTATDAKRSYCLRPADIEPLPHAIDTNPIEAGFAPMKLYRKVDVVAAALSRWKTREKLDAEIHKRLIR</sequence>
<dbReference type="SUPFAM" id="SSF46955">
    <property type="entry name" value="Putative DNA-binding domain"/>
    <property type="match status" value="1"/>
</dbReference>
<dbReference type="InterPro" id="IPR022656">
    <property type="entry name" value="XPA_C"/>
</dbReference>
<evidence type="ECO:0000259" key="5">
    <source>
        <dbReference type="Pfam" id="PF05181"/>
    </source>
</evidence>
<reference evidence="6 7" key="1">
    <citation type="journal article" date="2009" name="Science">
        <title>Green evolution and dynamic adaptations revealed by genomes of the marine picoeukaryotes Micromonas.</title>
        <authorList>
            <person name="Worden A.Z."/>
            <person name="Lee J.H."/>
            <person name="Mock T."/>
            <person name="Rouze P."/>
            <person name="Simmons M.P."/>
            <person name="Aerts A.L."/>
            <person name="Allen A.E."/>
            <person name="Cuvelier M.L."/>
            <person name="Derelle E."/>
            <person name="Everett M.V."/>
            <person name="Foulon E."/>
            <person name="Grimwood J."/>
            <person name="Gundlach H."/>
            <person name="Henrissat B."/>
            <person name="Napoli C."/>
            <person name="McDonald S.M."/>
            <person name="Parker M.S."/>
            <person name="Rombauts S."/>
            <person name="Salamov A."/>
            <person name="Von Dassow P."/>
            <person name="Badger J.H."/>
            <person name="Coutinho P.M."/>
            <person name="Demir E."/>
            <person name="Dubchak I."/>
            <person name="Gentemann C."/>
            <person name="Eikrem W."/>
            <person name="Gready J.E."/>
            <person name="John U."/>
            <person name="Lanier W."/>
            <person name="Lindquist E.A."/>
            <person name="Lucas S."/>
            <person name="Mayer K.F."/>
            <person name="Moreau H."/>
            <person name="Not F."/>
            <person name="Otillar R."/>
            <person name="Panaud O."/>
            <person name="Pangilinan J."/>
            <person name="Paulsen I."/>
            <person name="Piegu B."/>
            <person name="Poliakov A."/>
            <person name="Robbens S."/>
            <person name="Schmutz J."/>
            <person name="Toulza E."/>
            <person name="Wyss T."/>
            <person name="Zelensky A."/>
            <person name="Zhou K."/>
            <person name="Armbrust E.V."/>
            <person name="Bhattacharya D."/>
            <person name="Goodenough U.W."/>
            <person name="Van de Peer Y."/>
            <person name="Grigoriev I.V."/>
        </authorList>
    </citation>
    <scope>NUCLEOTIDE SEQUENCE [LARGE SCALE GENOMIC DNA]</scope>
    <source>
        <strain evidence="6 7">CCMP1545</strain>
    </source>
</reference>
<dbReference type="Gene3D" id="3.90.530.10">
    <property type="entry name" value="XPA C-terminal domain"/>
    <property type="match status" value="1"/>
</dbReference>
<protein>
    <submittedName>
        <fullName evidence="6">Predicted protein</fullName>
    </submittedName>
</protein>
<dbReference type="eggNOG" id="ENOG502SZ54">
    <property type="taxonomic scope" value="Eukaryota"/>
</dbReference>
<proteinExistence type="predicted"/>
<feature type="region of interest" description="Disordered" evidence="4">
    <location>
        <begin position="1"/>
        <end position="22"/>
    </location>
</feature>
<feature type="domain" description="XPA C-terminal" evidence="5">
    <location>
        <begin position="331"/>
        <end position="376"/>
    </location>
</feature>
<evidence type="ECO:0000256" key="3">
    <source>
        <dbReference type="ARBA" id="ARBA00023242"/>
    </source>
</evidence>
<evidence type="ECO:0000256" key="2">
    <source>
        <dbReference type="ARBA" id="ARBA00022833"/>
    </source>
</evidence>
<dbReference type="GO" id="GO:0005634">
    <property type="term" value="C:nucleus"/>
    <property type="evidence" value="ECO:0007669"/>
    <property type="project" value="UniProtKB-SubCell"/>
</dbReference>
<comment type="subcellular location">
    <subcellularLocation>
        <location evidence="1">Nucleus</location>
    </subcellularLocation>
</comment>
<evidence type="ECO:0000256" key="4">
    <source>
        <dbReference type="SAM" id="MobiDB-lite"/>
    </source>
</evidence>
<dbReference type="OrthoDB" id="68328at2759"/>
<dbReference type="AlphaFoldDB" id="C1N711"/>
<dbReference type="RefSeq" id="XP_003063647.1">
    <property type="nucleotide sequence ID" value="XM_003063601.1"/>
</dbReference>
<dbReference type="Pfam" id="PF05181">
    <property type="entry name" value="XPA_C"/>
    <property type="match status" value="1"/>
</dbReference>
<name>C1N711_MICPC</name>